<dbReference type="InterPro" id="IPR029052">
    <property type="entry name" value="Metallo-depent_PP-like"/>
</dbReference>
<evidence type="ECO:0000256" key="3">
    <source>
        <dbReference type="ARBA" id="ARBA00022989"/>
    </source>
</evidence>
<sequence>MRLSIRGKRAVNVLRAIWVLVIFYYEFAVFLRAADRCDWPDNELSARSIDPQVLDSRSYPDRSALVTWLSQLFTDMNMRKSWYAIARKEPDAVVFLGDMMDNGRYNIDNEEYETYYRRFKSIFHLASQAPVYYIPGNHDIGLGDSELFSKNANARYVSHFGPLNHVAEVGNHTFLFIDAPSLAEEDRERHPTGITVDQWTAKRGGTLEFIREFANKSHRDRPLILFTHIPLARPNGASCGPNRERGTIHRGSGHGYQNTLGQQMTTYLLDTLEPSVAFSGDDHDYCEFVHETESQRTREVSVKSISMAMGISQPGYQLLSLSRLPGQPTFADRPCLLPNQLFIYLSIYVPLLVLSILYLAAAKLVRARYIEGGRGRQRGLSVSIEMGTLGGSLSGGTGRTGQSRNSFLMDVRDTAVYPLTLFVLIAWWSFLDTSGGARQDR</sequence>
<dbReference type="Proteomes" id="UP000054007">
    <property type="component" value="Unassembled WGS sequence"/>
</dbReference>
<protein>
    <submittedName>
        <fullName evidence="7">Metallo-dependent phosphatase</fullName>
    </submittedName>
</protein>
<dbReference type="GO" id="GO:0016020">
    <property type="term" value="C:membrane"/>
    <property type="evidence" value="ECO:0007669"/>
    <property type="project" value="UniProtKB-SubCell"/>
</dbReference>
<evidence type="ECO:0000313" key="7">
    <source>
        <dbReference type="EMBL" id="KIY67751.1"/>
    </source>
</evidence>
<dbReference type="PANTHER" id="PTHR13315:SF4">
    <property type="entry name" value="METALLOPHOSPHOESTERASE, ISOFORM E"/>
    <property type="match status" value="1"/>
</dbReference>
<feature type="transmembrane region" description="Helical" evidence="5">
    <location>
        <begin position="12"/>
        <end position="31"/>
    </location>
</feature>
<evidence type="ECO:0000256" key="4">
    <source>
        <dbReference type="ARBA" id="ARBA00023136"/>
    </source>
</evidence>
<accession>A0A0D7BDV1</accession>
<dbReference type="OrthoDB" id="5977743at2759"/>
<dbReference type="Pfam" id="PF00149">
    <property type="entry name" value="Metallophos"/>
    <property type="match status" value="1"/>
</dbReference>
<evidence type="ECO:0000256" key="5">
    <source>
        <dbReference type="SAM" id="Phobius"/>
    </source>
</evidence>
<dbReference type="Gene3D" id="3.60.21.10">
    <property type="match status" value="1"/>
</dbReference>
<feature type="transmembrane region" description="Helical" evidence="5">
    <location>
        <begin position="341"/>
        <end position="361"/>
    </location>
</feature>
<keyword evidence="4 5" id="KW-0472">Membrane</keyword>
<name>A0A0D7BDV1_9AGAR</name>
<dbReference type="InterPro" id="IPR033308">
    <property type="entry name" value="PGAP5/Cdc1/Ted1"/>
</dbReference>
<proteinExistence type="predicted"/>
<evidence type="ECO:0000256" key="2">
    <source>
        <dbReference type="ARBA" id="ARBA00022692"/>
    </source>
</evidence>
<dbReference type="GO" id="GO:0006506">
    <property type="term" value="P:GPI anchor biosynthetic process"/>
    <property type="evidence" value="ECO:0007669"/>
    <property type="project" value="InterPro"/>
</dbReference>
<keyword evidence="3 5" id="KW-1133">Transmembrane helix</keyword>
<dbReference type="PANTHER" id="PTHR13315">
    <property type="entry name" value="METALLO PHOSPHOESTERASE RELATED"/>
    <property type="match status" value="1"/>
</dbReference>
<dbReference type="AlphaFoldDB" id="A0A0D7BDV1"/>
<gene>
    <name evidence="7" type="ORF">CYLTODRAFT_454188</name>
</gene>
<feature type="domain" description="Calcineurin-like phosphoesterase" evidence="6">
    <location>
        <begin position="85"/>
        <end position="285"/>
    </location>
</feature>
<organism evidence="7 8">
    <name type="scientific">Cylindrobasidium torrendii FP15055 ss-10</name>
    <dbReference type="NCBI Taxonomy" id="1314674"/>
    <lineage>
        <taxon>Eukaryota</taxon>
        <taxon>Fungi</taxon>
        <taxon>Dikarya</taxon>
        <taxon>Basidiomycota</taxon>
        <taxon>Agaricomycotina</taxon>
        <taxon>Agaricomycetes</taxon>
        <taxon>Agaricomycetidae</taxon>
        <taxon>Agaricales</taxon>
        <taxon>Marasmiineae</taxon>
        <taxon>Physalacriaceae</taxon>
        <taxon>Cylindrobasidium</taxon>
    </lineage>
</organism>
<evidence type="ECO:0000313" key="8">
    <source>
        <dbReference type="Proteomes" id="UP000054007"/>
    </source>
</evidence>
<evidence type="ECO:0000259" key="6">
    <source>
        <dbReference type="Pfam" id="PF00149"/>
    </source>
</evidence>
<feature type="transmembrane region" description="Helical" evidence="5">
    <location>
        <begin position="414"/>
        <end position="431"/>
    </location>
</feature>
<keyword evidence="2 5" id="KW-0812">Transmembrane</keyword>
<keyword evidence="8" id="KW-1185">Reference proteome</keyword>
<dbReference type="SUPFAM" id="SSF56300">
    <property type="entry name" value="Metallo-dependent phosphatases"/>
    <property type="match status" value="1"/>
</dbReference>
<dbReference type="InterPro" id="IPR004843">
    <property type="entry name" value="Calcineurin-like_PHP"/>
</dbReference>
<comment type="subcellular location">
    <subcellularLocation>
        <location evidence="1">Membrane</location>
        <topology evidence="1">Multi-pass membrane protein</topology>
    </subcellularLocation>
</comment>
<reference evidence="7 8" key="1">
    <citation type="journal article" date="2015" name="Fungal Genet. Biol.">
        <title>Evolution of novel wood decay mechanisms in Agaricales revealed by the genome sequences of Fistulina hepatica and Cylindrobasidium torrendii.</title>
        <authorList>
            <person name="Floudas D."/>
            <person name="Held B.W."/>
            <person name="Riley R."/>
            <person name="Nagy L.G."/>
            <person name="Koehler G."/>
            <person name="Ransdell A.S."/>
            <person name="Younus H."/>
            <person name="Chow J."/>
            <person name="Chiniquy J."/>
            <person name="Lipzen A."/>
            <person name="Tritt A."/>
            <person name="Sun H."/>
            <person name="Haridas S."/>
            <person name="LaButti K."/>
            <person name="Ohm R.A."/>
            <person name="Kues U."/>
            <person name="Blanchette R.A."/>
            <person name="Grigoriev I.V."/>
            <person name="Minto R.E."/>
            <person name="Hibbett D.S."/>
        </authorList>
    </citation>
    <scope>NUCLEOTIDE SEQUENCE [LARGE SCALE GENOMIC DNA]</scope>
    <source>
        <strain evidence="7 8">FP15055 ss-10</strain>
    </source>
</reference>
<dbReference type="EMBL" id="KN880518">
    <property type="protein sequence ID" value="KIY67751.1"/>
    <property type="molecule type" value="Genomic_DNA"/>
</dbReference>
<dbReference type="STRING" id="1314674.A0A0D7BDV1"/>
<dbReference type="GO" id="GO:0016787">
    <property type="term" value="F:hydrolase activity"/>
    <property type="evidence" value="ECO:0007669"/>
    <property type="project" value="InterPro"/>
</dbReference>
<evidence type="ECO:0000256" key="1">
    <source>
        <dbReference type="ARBA" id="ARBA00004141"/>
    </source>
</evidence>
<dbReference type="GO" id="GO:0005783">
    <property type="term" value="C:endoplasmic reticulum"/>
    <property type="evidence" value="ECO:0007669"/>
    <property type="project" value="TreeGrafter"/>
</dbReference>